<evidence type="ECO:0000256" key="1">
    <source>
        <dbReference type="SAM" id="MobiDB-lite"/>
    </source>
</evidence>
<dbReference type="OrthoDB" id="3352408at2759"/>
<protein>
    <recommendedName>
        <fullName evidence="3">Cation-transporting P-type ATPase C-terminal domain-containing protein</fullName>
    </recommendedName>
</protein>
<feature type="transmembrane region" description="Helical" evidence="2">
    <location>
        <begin position="35"/>
        <end position="55"/>
    </location>
</feature>
<keyword evidence="2" id="KW-1133">Transmembrane helix</keyword>
<keyword evidence="2" id="KW-0472">Membrane</keyword>
<organism evidence="4 5">
    <name type="scientific">Glutinoglossum americanum</name>
    <dbReference type="NCBI Taxonomy" id="1670608"/>
    <lineage>
        <taxon>Eukaryota</taxon>
        <taxon>Fungi</taxon>
        <taxon>Dikarya</taxon>
        <taxon>Ascomycota</taxon>
        <taxon>Pezizomycotina</taxon>
        <taxon>Geoglossomycetes</taxon>
        <taxon>Geoglossales</taxon>
        <taxon>Geoglossaceae</taxon>
        <taxon>Glutinoglossum</taxon>
    </lineage>
</organism>
<dbReference type="Gene3D" id="1.20.1110.10">
    <property type="entry name" value="Calcium-transporting ATPase, transmembrane domain"/>
    <property type="match status" value="2"/>
</dbReference>
<dbReference type="Pfam" id="PF00689">
    <property type="entry name" value="Cation_ATPase_C"/>
    <property type="match status" value="1"/>
</dbReference>
<evidence type="ECO:0000313" key="4">
    <source>
        <dbReference type="EMBL" id="KAH0537874.1"/>
    </source>
</evidence>
<dbReference type="InterPro" id="IPR006068">
    <property type="entry name" value="ATPase_P-typ_cation-transptr_C"/>
</dbReference>
<reference evidence="4" key="1">
    <citation type="submission" date="2021-03" db="EMBL/GenBank/DDBJ databases">
        <title>Comparative genomics and phylogenomic investigation of the class Geoglossomycetes provide insights into ecological specialization and systematics.</title>
        <authorList>
            <person name="Melie T."/>
            <person name="Pirro S."/>
            <person name="Miller A.N."/>
            <person name="Quandt A."/>
        </authorList>
    </citation>
    <scope>NUCLEOTIDE SEQUENCE</scope>
    <source>
        <strain evidence="4">GBOQ0MN5Z8</strain>
    </source>
</reference>
<name>A0A9P8I3L5_9PEZI</name>
<dbReference type="Proteomes" id="UP000698800">
    <property type="component" value="Unassembled WGS sequence"/>
</dbReference>
<dbReference type="SUPFAM" id="SSF81665">
    <property type="entry name" value="Calcium ATPase, transmembrane domain M"/>
    <property type="match status" value="1"/>
</dbReference>
<dbReference type="AlphaFoldDB" id="A0A9P8I3L5"/>
<evidence type="ECO:0000259" key="3">
    <source>
        <dbReference type="Pfam" id="PF00689"/>
    </source>
</evidence>
<feature type="region of interest" description="Disordered" evidence="1">
    <location>
        <begin position="1"/>
        <end position="22"/>
    </location>
</feature>
<dbReference type="InterPro" id="IPR023298">
    <property type="entry name" value="ATPase_P-typ_TM_dom_sf"/>
</dbReference>
<feature type="domain" description="Cation-transporting P-type ATPase C-terminal" evidence="3">
    <location>
        <begin position="1"/>
        <end position="161"/>
    </location>
</feature>
<comment type="caution">
    <text evidence="4">The sequence shown here is derived from an EMBL/GenBank/DDBJ whole genome shotgun (WGS) entry which is preliminary data.</text>
</comment>
<feature type="transmembrane region" description="Helical" evidence="2">
    <location>
        <begin position="106"/>
        <end position="124"/>
    </location>
</feature>
<keyword evidence="5" id="KW-1185">Reference proteome</keyword>
<accession>A0A9P8I3L5</accession>
<evidence type="ECO:0000313" key="5">
    <source>
        <dbReference type="Proteomes" id="UP000698800"/>
    </source>
</evidence>
<keyword evidence="2" id="KW-0812">Transmembrane</keyword>
<sequence>MDGPPAQSLGVEPVDPAVMTRPPRSRKARVLTRAVIQRVLTSAFIIMVGTMVIYIREMSLDGKITARDTTMTFTCFVLFDMFNALTCRSESKSVLRGEVGVFSNKMFNFAVAASLAGQLAVIYLPWLQTVFQTEALGLFDLIGLVMVASTVFWADEGRKWISARRGRRLSGYSTTV</sequence>
<feature type="transmembrane region" description="Helical" evidence="2">
    <location>
        <begin position="67"/>
        <end position="85"/>
    </location>
</feature>
<evidence type="ECO:0000256" key="2">
    <source>
        <dbReference type="SAM" id="Phobius"/>
    </source>
</evidence>
<proteinExistence type="predicted"/>
<dbReference type="EMBL" id="JAGHQL010000129">
    <property type="protein sequence ID" value="KAH0537874.1"/>
    <property type="molecule type" value="Genomic_DNA"/>
</dbReference>
<feature type="transmembrane region" description="Helical" evidence="2">
    <location>
        <begin position="136"/>
        <end position="154"/>
    </location>
</feature>
<gene>
    <name evidence="4" type="ORF">FGG08_005426</name>
</gene>